<evidence type="ECO:0000313" key="3">
    <source>
        <dbReference type="Proteomes" id="UP001157126"/>
    </source>
</evidence>
<evidence type="ECO:0000313" key="2">
    <source>
        <dbReference type="EMBL" id="GMA41104.1"/>
    </source>
</evidence>
<accession>A0ABQ6IUE9</accession>
<protein>
    <submittedName>
        <fullName evidence="2">Uncharacterized protein</fullName>
    </submittedName>
</protein>
<reference evidence="3" key="1">
    <citation type="journal article" date="2019" name="Int. J. Syst. Evol. Microbiol.">
        <title>The Global Catalogue of Microorganisms (GCM) 10K type strain sequencing project: providing services to taxonomists for standard genome sequencing and annotation.</title>
        <authorList>
            <consortium name="The Broad Institute Genomics Platform"/>
            <consortium name="The Broad Institute Genome Sequencing Center for Infectious Disease"/>
            <person name="Wu L."/>
            <person name="Ma J."/>
        </authorList>
    </citation>
    <scope>NUCLEOTIDE SEQUENCE [LARGE SCALE GENOMIC DNA]</scope>
    <source>
        <strain evidence="3">NBRC 113072</strain>
    </source>
</reference>
<proteinExistence type="predicted"/>
<gene>
    <name evidence="2" type="ORF">GCM10025883_31490</name>
</gene>
<dbReference type="Proteomes" id="UP001157126">
    <property type="component" value="Unassembled WGS sequence"/>
</dbReference>
<name>A0ABQ6IUE9_9MICO</name>
<evidence type="ECO:0000256" key="1">
    <source>
        <dbReference type="SAM" id="MobiDB-lite"/>
    </source>
</evidence>
<dbReference type="EMBL" id="BSUO01000001">
    <property type="protein sequence ID" value="GMA41104.1"/>
    <property type="molecule type" value="Genomic_DNA"/>
</dbReference>
<comment type="caution">
    <text evidence="2">The sequence shown here is derived from an EMBL/GenBank/DDBJ whole genome shotgun (WGS) entry which is preliminary data.</text>
</comment>
<feature type="region of interest" description="Disordered" evidence="1">
    <location>
        <begin position="60"/>
        <end position="90"/>
    </location>
</feature>
<sequence length="90" mass="9631">MPVAHLTRNPPRPEVSRRLIDERAEQAGEQVDLDVAAEPGALALGERGEDADRRVLAGEDVDEGHPDLGRLAPGAPVMLMSPPTAWTTKS</sequence>
<organism evidence="2 3">
    <name type="scientific">Mobilicoccus caccae</name>
    <dbReference type="NCBI Taxonomy" id="1859295"/>
    <lineage>
        <taxon>Bacteria</taxon>
        <taxon>Bacillati</taxon>
        <taxon>Actinomycetota</taxon>
        <taxon>Actinomycetes</taxon>
        <taxon>Micrococcales</taxon>
        <taxon>Dermatophilaceae</taxon>
        <taxon>Mobilicoccus</taxon>
    </lineage>
</organism>
<keyword evidence="3" id="KW-1185">Reference proteome</keyword>